<comment type="caution">
    <text evidence="1">The sequence shown here is derived from an EMBL/GenBank/DDBJ whole genome shotgun (WGS) entry which is preliminary data.</text>
</comment>
<sequence length="193" mass="22378">MDIVSSITDLYKENNWKEIVHKYHDHPDRNKLLWVYPSEENFEFLKLCLNNLCCDRIFSVGCGSGLLEWMVTQATGIPVSGIEVDSAWWRCKYAPPTFIPLHLTPLELDKDTINILQTNKTAALLFCYFNNRKSFEDYLHYFTGNVMIIIGPHEKGVHTDPLPFGDVGDHWVLYNSQEIRNSGDYIVVYKKTI</sequence>
<dbReference type="Proteomes" id="UP000494106">
    <property type="component" value="Unassembled WGS sequence"/>
</dbReference>
<dbReference type="OrthoDB" id="6375980at2759"/>
<gene>
    <name evidence="1" type="ORF">APLA_LOCUS6013</name>
</gene>
<accession>A0A8S0ZQZ9</accession>
<name>A0A8S0ZQZ9_ARCPL</name>
<dbReference type="EMBL" id="CADEBC010000485">
    <property type="protein sequence ID" value="CAB3235255.1"/>
    <property type="molecule type" value="Genomic_DNA"/>
</dbReference>
<organism evidence="1 2">
    <name type="scientific">Arctia plantaginis</name>
    <name type="common">Wood tiger moth</name>
    <name type="synonym">Phalaena plantaginis</name>
    <dbReference type="NCBI Taxonomy" id="874455"/>
    <lineage>
        <taxon>Eukaryota</taxon>
        <taxon>Metazoa</taxon>
        <taxon>Ecdysozoa</taxon>
        <taxon>Arthropoda</taxon>
        <taxon>Hexapoda</taxon>
        <taxon>Insecta</taxon>
        <taxon>Pterygota</taxon>
        <taxon>Neoptera</taxon>
        <taxon>Endopterygota</taxon>
        <taxon>Lepidoptera</taxon>
        <taxon>Glossata</taxon>
        <taxon>Ditrysia</taxon>
        <taxon>Noctuoidea</taxon>
        <taxon>Erebidae</taxon>
        <taxon>Arctiinae</taxon>
        <taxon>Arctia</taxon>
    </lineage>
</organism>
<evidence type="ECO:0000313" key="2">
    <source>
        <dbReference type="Proteomes" id="UP000494106"/>
    </source>
</evidence>
<dbReference type="AlphaFoldDB" id="A0A8S0ZQZ9"/>
<proteinExistence type="predicted"/>
<reference evidence="1 2" key="1">
    <citation type="submission" date="2020-04" db="EMBL/GenBank/DDBJ databases">
        <authorList>
            <person name="Wallbank WR R."/>
            <person name="Pardo Diaz C."/>
            <person name="Kozak K."/>
            <person name="Martin S."/>
            <person name="Jiggins C."/>
            <person name="Moest M."/>
            <person name="Warren A I."/>
            <person name="Byers J.R.P. K."/>
            <person name="Montejo-Kovacevich G."/>
            <person name="Yen C E."/>
        </authorList>
    </citation>
    <scope>NUCLEOTIDE SEQUENCE [LARGE SCALE GENOMIC DNA]</scope>
</reference>
<evidence type="ECO:0000313" key="1">
    <source>
        <dbReference type="EMBL" id="CAB3235255.1"/>
    </source>
</evidence>
<keyword evidence="2" id="KW-1185">Reference proteome</keyword>
<protein>
    <submittedName>
        <fullName evidence="1">Uncharacterized protein</fullName>
    </submittedName>
</protein>